<reference evidence="1 2" key="1">
    <citation type="submission" date="2019-08" db="EMBL/GenBank/DDBJ databases">
        <title>Whole genome of Aphis craccivora.</title>
        <authorList>
            <person name="Voronova N.V."/>
            <person name="Shulinski R.S."/>
            <person name="Bandarenka Y.V."/>
            <person name="Zhorov D.G."/>
            <person name="Warner D."/>
        </authorList>
    </citation>
    <scope>NUCLEOTIDE SEQUENCE [LARGE SCALE GENOMIC DNA]</scope>
    <source>
        <strain evidence="1">180601</strain>
        <tissue evidence="1">Whole Body</tissue>
    </source>
</reference>
<protein>
    <submittedName>
        <fullName evidence="1">Uncharacterized protein</fullName>
    </submittedName>
</protein>
<organism evidence="1 2">
    <name type="scientific">Aphis craccivora</name>
    <name type="common">Cowpea aphid</name>
    <dbReference type="NCBI Taxonomy" id="307492"/>
    <lineage>
        <taxon>Eukaryota</taxon>
        <taxon>Metazoa</taxon>
        <taxon>Ecdysozoa</taxon>
        <taxon>Arthropoda</taxon>
        <taxon>Hexapoda</taxon>
        <taxon>Insecta</taxon>
        <taxon>Pterygota</taxon>
        <taxon>Neoptera</taxon>
        <taxon>Paraneoptera</taxon>
        <taxon>Hemiptera</taxon>
        <taxon>Sternorrhyncha</taxon>
        <taxon>Aphidomorpha</taxon>
        <taxon>Aphidoidea</taxon>
        <taxon>Aphididae</taxon>
        <taxon>Aphidini</taxon>
        <taxon>Aphis</taxon>
        <taxon>Aphis</taxon>
    </lineage>
</organism>
<evidence type="ECO:0000313" key="2">
    <source>
        <dbReference type="Proteomes" id="UP000478052"/>
    </source>
</evidence>
<dbReference type="EMBL" id="VUJU01001297">
    <property type="protein sequence ID" value="KAF0765934.1"/>
    <property type="molecule type" value="Genomic_DNA"/>
</dbReference>
<comment type="caution">
    <text evidence="1">The sequence shown here is derived from an EMBL/GenBank/DDBJ whole genome shotgun (WGS) entry which is preliminary data.</text>
</comment>
<gene>
    <name evidence="1" type="ORF">FWK35_00018667</name>
</gene>
<evidence type="ECO:0000313" key="1">
    <source>
        <dbReference type="EMBL" id="KAF0765934.1"/>
    </source>
</evidence>
<dbReference type="Proteomes" id="UP000478052">
    <property type="component" value="Unassembled WGS sequence"/>
</dbReference>
<name>A0A6G0Z5V0_APHCR</name>
<sequence length="217" mass="25367">MYFINSGDAFGKSEKRLQSTNIGTTGQDLFAFTRKTPPRASLRCPVEKKTKIKGEIPWRKSLSHLHQLSYRLNTHITHHSTFIAGFTTQAIPFICFHDNARLENYYEKQFQKWELFKIAMLMNIKIFITVPNNYEIIVHTIQDVSRLVNVTIHMLIKLKSYIYLFATNIKVFNHSTFNRRQNNVCEQYDNVKTTVLRVLNENQRSQIYGSSRAGDTI</sequence>
<keyword evidence="2" id="KW-1185">Reference proteome</keyword>
<accession>A0A6G0Z5V0</accession>
<proteinExistence type="predicted"/>
<dbReference type="AlphaFoldDB" id="A0A6G0Z5V0"/>